<gene>
    <name evidence="2" type="ORF">PR048_023897</name>
</gene>
<reference evidence="2 3" key="1">
    <citation type="submission" date="2023-02" db="EMBL/GenBank/DDBJ databases">
        <title>LHISI_Scaffold_Assembly.</title>
        <authorList>
            <person name="Stuart O.P."/>
            <person name="Cleave R."/>
            <person name="Magrath M.J.L."/>
            <person name="Mikheyev A.S."/>
        </authorList>
    </citation>
    <scope>NUCLEOTIDE SEQUENCE [LARGE SCALE GENOMIC DNA]</scope>
    <source>
        <strain evidence="2">Daus_M_001</strain>
        <tissue evidence="2">Leg muscle</tissue>
    </source>
</reference>
<feature type="region of interest" description="Disordered" evidence="1">
    <location>
        <begin position="853"/>
        <end position="945"/>
    </location>
</feature>
<keyword evidence="3" id="KW-1185">Reference proteome</keyword>
<comment type="caution">
    <text evidence="2">The sequence shown here is derived from an EMBL/GenBank/DDBJ whole genome shotgun (WGS) entry which is preliminary data.</text>
</comment>
<name>A0ABQ9GVC2_9NEOP</name>
<feature type="compositionally biased region" description="Polar residues" evidence="1">
    <location>
        <begin position="927"/>
        <end position="936"/>
    </location>
</feature>
<protein>
    <submittedName>
        <fullName evidence="2">Uncharacterized protein</fullName>
    </submittedName>
</protein>
<dbReference type="EMBL" id="JARBHB010000009">
    <property type="protein sequence ID" value="KAJ8875989.1"/>
    <property type="molecule type" value="Genomic_DNA"/>
</dbReference>
<proteinExistence type="predicted"/>
<evidence type="ECO:0000313" key="2">
    <source>
        <dbReference type="EMBL" id="KAJ8875989.1"/>
    </source>
</evidence>
<evidence type="ECO:0000313" key="3">
    <source>
        <dbReference type="Proteomes" id="UP001159363"/>
    </source>
</evidence>
<organism evidence="2 3">
    <name type="scientific">Dryococelus australis</name>
    <dbReference type="NCBI Taxonomy" id="614101"/>
    <lineage>
        <taxon>Eukaryota</taxon>
        <taxon>Metazoa</taxon>
        <taxon>Ecdysozoa</taxon>
        <taxon>Arthropoda</taxon>
        <taxon>Hexapoda</taxon>
        <taxon>Insecta</taxon>
        <taxon>Pterygota</taxon>
        <taxon>Neoptera</taxon>
        <taxon>Polyneoptera</taxon>
        <taxon>Phasmatodea</taxon>
        <taxon>Verophasmatodea</taxon>
        <taxon>Anareolatae</taxon>
        <taxon>Phasmatidae</taxon>
        <taxon>Eurycanthinae</taxon>
        <taxon>Dryococelus</taxon>
    </lineage>
</organism>
<sequence>MLECVPNKGHGRILPNPYPIPLPCANYTVSNDLAVDETLRPLTYLPTYLMEIDTMELSKSSTLDFTISKRQTVLCASSSADLTACFLRPRPSDSALRLGSSWGADTQWAGTGTFSRIHLRSGFTFAIASQSIGHAQVSSEPVTGVQGDKRRIPCHLWLCVAIGKNKLRLEFGHSIPNIACKEKFTTSHDRCTLHSSWAVPLDTVCHTCWGRWFSNGLARRTTLNFTLLIKGNMNYLQSTAIQESLNVASIFGIEVDIFHKIVCDDVINDFGQTKVRPLPFPKRKAHICDCKYSRVSSCAQYCEQFERGHDWQLTSITCRRRALRRRRMFAKRKAHICDCKYSRVSSCAQYCEQFERGHDWQLTSITCRRRALRRRRMFAKRKAHICDCKYSRVSSCAQYCEQFERGYDWQLTSITCRRRALRRRRMFAKRKAHICDCKYSRVSSCAQYCEQSERCYDWQLTSITCRRRALRRRRMFAKRKAHICDCKYSRVSSCAQYCEQFERGYDWQLTSITCRRRALRRRRMFAKRKAHICDCKYSRVSSCAQYCEQFERGYDWQLTSITCRRRALRRRRMFAKRKAHICDCKYSRVSSCAQYCEQFERGYDWQLTSITCRRRALRRRRMFAKHSCAPHMVIVFGRERGAAVAERLACSPPTKANRVQSPAGSLPDFRMWKSCQTTQLVSGFSRGSSVSRVLSSECCSILTSMTLIGSQDLAVTSCPNLITHSIKTMETKRSFQPCRQFSEKYRTGKIIMHFLNDTMQPGVQLHLLHTPASAEMIFSLCTPDSKTTLACCKMAYLSWKKSECRCRRQRQKSPRRRCLGERRCWRVCGRRDYRLSAQQNVLLPGGEARYRKVPFPSSTPSHLPRQLTPLPAYQVKPPPPLQLTETRNGRSAARSHEWPDDVTPPFTRITRLKRGECAAAPEKTRRPTASSATIPTCENKGNDPP</sequence>
<dbReference type="Proteomes" id="UP001159363">
    <property type="component" value="Chromosome 8"/>
</dbReference>
<evidence type="ECO:0000256" key="1">
    <source>
        <dbReference type="SAM" id="MobiDB-lite"/>
    </source>
</evidence>
<accession>A0ABQ9GVC2</accession>